<dbReference type="RefSeq" id="YP_009710050.1">
    <property type="nucleotide sequence ID" value="NC_045180.1"/>
</dbReference>
<gene>
    <name evidence="7" type="primary">rps7</name>
</gene>
<dbReference type="Pfam" id="PF00177">
    <property type="entry name" value="Ribosomal_S7"/>
    <property type="match status" value="1"/>
</dbReference>
<dbReference type="GO" id="GO:0006412">
    <property type="term" value="P:translation"/>
    <property type="evidence" value="ECO:0007669"/>
    <property type="project" value="InterPro"/>
</dbReference>
<dbReference type="GeneID" id="42369874"/>
<keyword evidence="2" id="KW-0699">rRNA-binding</keyword>
<dbReference type="InterPro" id="IPR036823">
    <property type="entry name" value="Ribosomal_uS7_dom_sf"/>
</dbReference>
<dbReference type="Gene3D" id="1.10.455.10">
    <property type="entry name" value="Ribosomal protein S7 domain"/>
    <property type="match status" value="1"/>
</dbReference>
<keyword evidence="3" id="KW-0694">RNA-binding</keyword>
<dbReference type="InterPro" id="IPR023798">
    <property type="entry name" value="Ribosomal_uS7_dom"/>
</dbReference>
<sequence>MNTSTQLSSQLSLASLAGGASLTRSPSRRCLTHLINTEQKQLIIQFINRIMIDGKRAKAYSIVKETFHTLSLKGNSLFLFTHAIDNIQPLLEVRKIRKSGRTLLIPKIVSSKRGKKLAMRWLLEEAKKNRATKVRSGTLAQCLAAEILNAYQKTGSVIKKRDDLHKLAEANRSFSHFRWW</sequence>
<evidence type="ECO:0000256" key="4">
    <source>
        <dbReference type="ARBA" id="ARBA00022980"/>
    </source>
</evidence>
<keyword evidence="5" id="KW-0687">Ribonucleoprotein</keyword>
<dbReference type="SUPFAM" id="SSF47973">
    <property type="entry name" value="Ribosomal protein S7"/>
    <property type="match status" value="1"/>
</dbReference>
<dbReference type="PIRSF" id="PIRSF002122">
    <property type="entry name" value="RPS7p_RPS7a_RPS5e_RPS7o"/>
    <property type="match status" value="1"/>
</dbReference>
<dbReference type="AlphaFoldDB" id="A0A5P9NW51"/>
<dbReference type="GO" id="GO:0003735">
    <property type="term" value="F:structural constituent of ribosome"/>
    <property type="evidence" value="ECO:0007669"/>
    <property type="project" value="InterPro"/>
</dbReference>
<keyword evidence="4 7" id="KW-0689">Ribosomal protein</keyword>
<geneLocation type="mitochondrion" evidence="7"/>
<name>A0A5P9NW51_COLSC</name>
<dbReference type="PANTHER" id="PTHR11205">
    <property type="entry name" value="RIBOSOMAL PROTEIN S7"/>
    <property type="match status" value="1"/>
</dbReference>
<evidence type="ECO:0000259" key="6">
    <source>
        <dbReference type="Pfam" id="PF00177"/>
    </source>
</evidence>
<dbReference type="NCBIfam" id="TIGR01029">
    <property type="entry name" value="rpsG_bact"/>
    <property type="match status" value="1"/>
</dbReference>
<evidence type="ECO:0000256" key="1">
    <source>
        <dbReference type="ARBA" id="ARBA00007151"/>
    </source>
</evidence>
<dbReference type="InterPro" id="IPR000235">
    <property type="entry name" value="Ribosomal_uS7"/>
</dbReference>
<evidence type="ECO:0000313" key="7">
    <source>
        <dbReference type="EMBL" id="QFU80155.1"/>
    </source>
</evidence>
<keyword evidence="7" id="KW-0496">Mitochondrion</keyword>
<evidence type="ECO:0000256" key="3">
    <source>
        <dbReference type="ARBA" id="ARBA00022884"/>
    </source>
</evidence>
<feature type="domain" description="Small ribosomal subunit protein uS7" evidence="6">
    <location>
        <begin position="27"/>
        <end position="172"/>
    </location>
</feature>
<proteinExistence type="inferred from homology"/>
<dbReference type="GO" id="GO:0019843">
    <property type="term" value="F:rRNA binding"/>
    <property type="evidence" value="ECO:0007669"/>
    <property type="project" value="UniProtKB-KW"/>
</dbReference>
<reference evidence="7" key="1">
    <citation type="submission" date="2019-10" db="EMBL/GenBank/DDBJ databases">
        <title>Complete mitogenome of the streptophyte green alga Coleochaete scutata (Coleochaetophyceae).</title>
        <authorList>
            <person name="Turmel M."/>
            <person name="Otis C."/>
            <person name="Lemieux C."/>
        </authorList>
    </citation>
    <scope>NUCLEOTIDE SEQUENCE</scope>
</reference>
<dbReference type="GO" id="GO:0015935">
    <property type="term" value="C:small ribosomal subunit"/>
    <property type="evidence" value="ECO:0007669"/>
    <property type="project" value="InterPro"/>
</dbReference>
<dbReference type="EMBL" id="MN613583">
    <property type="protein sequence ID" value="QFU80155.1"/>
    <property type="molecule type" value="Genomic_DNA"/>
</dbReference>
<evidence type="ECO:0000256" key="2">
    <source>
        <dbReference type="ARBA" id="ARBA00022730"/>
    </source>
</evidence>
<comment type="similarity">
    <text evidence="1">Belongs to the universal ribosomal protein uS7 family.</text>
</comment>
<organism evidence="7">
    <name type="scientific">Coleochaete scutata</name>
    <dbReference type="NCBI Taxonomy" id="3125"/>
    <lineage>
        <taxon>Eukaryota</taxon>
        <taxon>Viridiplantae</taxon>
        <taxon>Streptophyta</taxon>
        <taxon>Coleochaetophyceae</taxon>
        <taxon>Coleochaetales</taxon>
        <taxon>Coleochaetaceae</taxon>
        <taxon>Coleochaete</taxon>
    </lineage>
</organism>
<evidence type="ECO:0000256" key="5">
    <source>
        <dbReference type="ARBA" id="ARBA00023274"/>
    </source>
</evidence>
<protein>
    <submittedName>
        <fullName evidence="7">Ribosomal protein S7</fullName>
    </submittedName>
</protein>
<accession>A0A5P9NW51</accession>
<dbReference type="InterPro" id="IPR005717">
    <property type="entry name" value="Ribosomal_uS7_bac/org-type"/>
</dbReference>